<sequence length="72" mass="7980">MELLRYKAISDTQFDIVGRDEAKLATVECGEDSLWRIFPQANWTRPDGLNAGPFETSEAAFEEIGAVTADQS</sequence>
<dbReference type="RefSeq" id="WP_187555001.1">
    <property type="nucleotide sequence ID" value="NZ_CP060716.1"/>
</dbReference>
<dbReference type="EMBL" id="CP060716">
    <property type="protein sequence ID" value="QNN62531.1"/>
    <property type="molecule type" value="Genomic_DNA"/>
</dbReference>
<dbReference type="KEGG" id="ldn:H9L06_09815"/>
<keyword evidence="2" id="KW-1185">Reference proteome</keyword>
<evidence type="ECO:0000313" key="1">
    <source>
        <dbReference type="EMBL" id="QNN62531.1"/>
    </source>
</evidence>
<accession>A0A7G9S3V6</accession>
<gene>
    <name evidence="1" type="ORF">H9L06_09815</name>
</gene>
<proteinExistence type="predicted"/>
<evidence type="ECO:0000313" key="2">
    <source>
        <dbReference type="Proteomes" id="UP000515934"/>
    </source>
</evidence>
<protein>
    <submittedName>
        <fullName evidence="1">Uncharacterized protein</fullName>
    </submittedName>
</protein>
<dbReference type="Proteomes" id="UP000515934">
    <property type="component" value="Chromosome"/>
</dbReference>
<organism evidence="1 2">
    <name type="scientific">Leucobacter denitrificans</name>
    <dbReference type="NCBI Taxonomy" id="683042"/>
    <lineage>
        <taxon>Bacteria</taxon>
        <taxon>Bacillati</taxon>
        <taxon>Actinomycetota</taxon>
        <taxon>Actinomycetes</taxon>
        <taxon>Micrococcales</taxon>
        <taxon>Microbacteriaceae</taxon>
        <taxon>Leucobacter</taxon>
    </lineage>
</organism>
<reference evidence="1 2" key="1">
    <citation type="submission" date="2020-08" db="EMBL/GenBank/DDBJ databases">
        <title>Genome sequence of Leucobacter denitrificans KACC 14055T.</title>
        <authorList>
            <person name="Hyun D.-W."/>
            <person name="Bae J.-W."/>
        </authorList>
    </citation>
    <scope>NUCLEOTIDE SEQUENCE [LARGE SCALE GENOMIC DNA]</scope>
    <source>
        <strain evidence="1 2">KACC 14055</strain>
    </source>
</reference>
<name>A0A7G9S3V6_9MICO</name>
<dbReference type="AlphaFoldDB" id="A0A7G9S3V6"/>